<proteinExistence type="inferred from homology"/>
<protein>
    <recommendedName>
        <fullName evidence="2 5">DNA mismatch repair protein MutL</fullName>
    </recommendedName>
</protein>
<evidence type="ECO:0000313" key="10">
    <source>
        <dbReference type="Proteomes" id="UP000193136"/>
    </source>
</evidence>
<gene>
    <name evidence="5" type="primary">mutL</name>
    <name evidence="9" type="ORF">B5V00_00085</name>
</gene>
<dbReference type="SUPFAM" id="SSF118116">
    <property type="entry name" value="DNA mismatch repair protein MutL"/>
    <property type="match status" value="1"/>
</dbReference>
<dbReference type="RefSeq" id="WP_085008254.1">
    <property type="nucleotide sequence ID" value="NZ_NAAD01000001.1"/>
</dbReference>
<comment type="similarity">
    <text evidence="1 5">Belongs to the DNA mismatch repair MutL/HexB family.</text>
</comment>
<comment type="function">
    <text evidence="5">This protein is involved in the repair of mismatches in DNA. It is required for dam-dependent methyl-directed DNA mismatch repair. May act as a 'molecular matchmaker', a protein that promotes the formation of a stable complex between two or more DNA-binding proteins in an ATP-dependent manner without itself being part of a final effector complex.</text>
</comment>
<dbReference type="InterPro" id="IPR002099">
    <property type="entry name" value="MutL/Mlh/PMS"/>
</dbReference>
<sequence>MTSQIKILPENLCNKIAAGEVVERPASVVKELLENSIDAGARDITIEIEKGGKKLIRLVDDGCGMDRDDIFLCLERHATSKISSADDLFKLQTLGFRGEALPSIAAVSRMVLRSRPPQCEAGMELLLDGGEVKRADVCGMAPGTSVEVRDLFSRLPARRKFLRRDETELAHIGEVVTRTALAHPDIQFRLLHNGRALIDVRRAEGLRARVANLLGRHLASDLVEIDAAGPDCRIHGLISPPQTNRATSGTIYTFVNGRYIRDRVVQHAVLDGYRTLLPKGRYPVVVLFLELDPELVDVNVHPTKHEVRFRQQSQVHDFIVAGLADALRESSWVSPADPGPTPGAEASGPGAVLPMSEKTPSPSGTDRQAEIRESLQRYARTPSPSPDSRPVFAMPSAPAAETVEEDAGFFSGLRLIGQYHNSYLLCQDGPDLLLIDQHAAHERVGFERLRAQWRQGGIERQSLLFPPVLEFSHLEQCRLQENLEKLGRLGFELEPFGGNAFVLKAVPQLLSGSDAEQLVRDVAAELAGLGSSSLIEEALDKVLILMACHRMVRANQALTEAQIRALLKDLDSIDFSAQCPHGRPVMHRLSLAEVEKFFHRI</sequence>
<dbReference type="Gene3D" id="3.30.1540.20">
    <property type="entry name" value="MutL, C-terminal domain, dimerisation subdomain"/>
    <property type="match status" value="1"/>
</dbReference>
<dbReference type="CDD" id="cd00782">
    <property type="entry name" value="MutL_Trans"/>
    <property type="match status" value="1"/>
</dbReference>
<dbReference type="InterPro" id="IPR014762">
    <property type="entry name" value="DNA_mismatch_repair_CS"/>
</dbReference>
<accession>A0A1X0YDX9</accession>
<evidence type="ECO:0000256" key="4">
    <source>
        <dbReference type="ARBA" id="ARBA00023204"/>
    </source>
</evidence>
<dbReference type="SUPFAM" id="SSF55874">
    <property type="entry name" value="ATPase domain of HSP90 chaperone/DNA topoisomerase II/histidine kinase"/>
    <property type="match status" value="1"/>
</dbReference>
<dbReference type="InterPro" id="IPR020667">
    <property type="entry name" value="DNA_mismatch_repair_MutL"/>
</dbReference>
<dbReference type="PROSITE" id="PS00058">
    <property type="entry name" value="DNA_MISMATCH_REPAIR_1"/>
    <property type="match status" value="1"/>
</dbReference>
<dbReference type="SUPFAM" id="SSF54211">
    <property type="entry name" value="Ribosomal protein S5 domain 2-like"/>
    <property type="match status" value="1"/>
</dbReference>
<dbReference type="InterPro" id="IPR014790">
    <property type="entry name" value="MutL_C"/>
</dbReference>
<dbReference type="GO" id="GO:0032300">
    <property type="term" value="C:mismatch repair complex"/>
    <property type="evidence" value="ECO:0007669"/>
    <property type="project" value="InterPro"/>
</dbReference>
<keyword evidence="10" id="KW-1185">Reference proteome</keyword>
<dbReference type="InterPro" id="IPR038973">
    <property type="entry name" value="MutL/Mlh/Pms-like"/>
</dbReference>
<dbReference type="GO" id="GO:0030983">
    <property type="term" value="F:mismatched DNA binding"/>
    <property type="evidence" value="ECO:0007669"/>
    <property type="project" value="InterPro"/>
</dbReference>
<dbReference type="InterPro" id="IPR020568">
    <property type="entry name" value="Ribosomal_Su5_D2-typ_SF"/>
</dbReference>
<dbReference type="InterPro" id="IPR014721">
    <property type="entry name" value="Ribsml_uS5_D2-typ_fold_subgr"/>
</dbReference>
<dbReference type="OrthoDB" id="9763467at2"/>
<organism evidence="9 10">
    <name type="scientific">Geothermobacter hydrogeniphilus</name>
    <dbReference type="NCBI Taxonomy" id="1969733"/>
    <lineage>
        <taxon>Bacteria</taxon>
        <taxon>Pseudomonadati</taxon>
        <taxon>Thermodesulfobacteriota</taxon>
        <taxon>Desulfuromonadia</taxon>
        <taxon>Desulfuromonadales</taxon>
        <taxon>Geothermobacteraceae</taxon>
        <taxon>Geothermobacter</taxon>
    </lineage>
</organism>
<dbReference type="Pfam" id="PF13589">
    <property type="entry name" value="HATPase_c_3"/>
    <property type="match status" value="1"/>
</dbReference>
<dbReference type="PANTHER" id="PTHR10073:SF12">
    <property type="entry name" value="DNA MISMATCH REPAIR PROTEIN MLH1"/>
    <property type="match status" value="1"/>
</dbReference>
<dbReference type="Proteomes" id="UP000193136">
    <property type="component" value="Unassembled WGS sequence"/>
</dbReference>
<feature type="region of interest" description="Disordered" evidence="6">
    <location>
        <begin position="331"/>
        <end position="368"/>
    </location>
</feature>
<evidence type="ECO:0000259" key="8">
    <source>
        <dbReference type="SMART" id="SM01340"/>
    </source>
</evidence>
<dbReference type="AlphaFoldDB" id="A0A1X0YDX9"/>
<dbReference type="InterPro" id="IPR037198">
    <property type="entry name" value="MutL_C_sf"/>
</dbReference>
<dbReference type="GO" id="GO:0140664">
    <property type="term" value="F:ATP-dependent DNA damage sensor activity"/>
    <property type="evidence" value="ECO:0007669"/>
    <property type="project" value="InterPro"/>
</dbReference>
<dbReference type="InterPro" id="IPR013507">
    <property type="entry name" value="DNA_mismatch_S5_2-like"/>
</dbReference>
<dbReference type="Gene3D" id="3.30.230.10">
    <property type="match status" value="1"/>
</dbReference>
<dbReference type="InterPro" id="IPR042121">
    <property type="entry name" value="MutL_C_regsub"/>
</dbReference>
<dbReference type="FunFam" id="3.30.565.10:FF:000003">
    <property type="entry name" value="DNA mismatch repair endonuclease MutL"/>
    <property type="match status" value="1"/>
</dbReference>
<dbReference type="InterPro" id="IPR042120">
    <property type="entry name" value="MutL_C_dimsub"/>
</dbReference>
<evidence type="ECO:0000256" key="3">
    <source>
        <dbReference type="ARBA" id="ARBA00022763"/>
    </source>
</evidence>
<keyword evidence="4 5" id="KW-0234">DNA repair</keyword>
<evidence type="ECO:0000256" key="5">
    <source>
        <dbReference type="HAMAP-Rule" id="MF_00149"/>
    </source>
</evidence>
<feature type="domain" description="MutL C-terminal dimerisation" evidence="7">
    <location>
        <begin position="415"/>
        <end position="558"/>
    </location>
</feature>
<dbReference type="NCBIfam" id="TIGR00585">
    <property type="entry name" value="mutl"/>
    <property type="match status" value="1"/>
</dbReference>
<dbReference type="HAMAP" id="MF_00149">
    <property type="entry name" value="DNA_mis_repair"/>
    <property type="match status" value="1"/>
</dbReference>
<name>A0A1X0YDX9_9BACT</name>
<dbReference type="STRING" id="1969733.B5V00_00085"/>
<dbReference type="Pfam" id="PF08676">
    <property type="entry name" value="MutL_C"/>
    <property type="match status" value="1"/>
</dbReference>
<dbReference type="CDD" id="cd16926">
    <property type="entry name" value="HATPase_MutL-MLH-PMS-like"/>
    <property type="match status" value="1"/>
</dbReference>
<comment type="caution">
    <text evidence="9">The sequence shown here is derived from an EMBL/GenBank/DDBJ whole genome shotgun (WGS) entry which is preliminary data.</text>
</comment>
<feature type="domain" description="DNA mismatch repair protein S5" evidence="8">
    <location>
        <begin position="210"/>
        <end position="328"/>
    </location>
</feature>
<evidence type="ECO:0000313" key="9">
    <source>
        <dbReference type="EMBL" id="ORJ63302.1"/>
    </source>
</evidence>
<evidence type="ECO:0000259" key="7">
    <source>
        <dbReference type="SMART" id="SM00853"/>
    </source>
</evidence>
<dbReference type="SMART" id="SM01340">
    <property type="entry name" value="DNA_mis_repair"/>
    <property type="match status" value="1"/>
</dbReference>
<dbReference type="GO" id="GO:0005524">
    <property type="term" value="F:ATP binding"/>
    <property type="evidence" value="ECO:0007669"/>
    <property type="project" value="InterPro"/>
</dbReference>
<keyword evidence="3 5" id="KW-0227">DNA damage</keyword>
<dbReference type="Gene3D" id="3.30.565.10">
    <property type="entry name" value="Histidine kinase-like ATPase, C-terminal domain"/>
    <property type="match status" value="1"/>
</dbReference>
<dbReference type="GO" id="GO:0016887">
    <property type="term" value="F:ATP hydrolysis activity"/>
    <property type="evidence" value="ECO:0007669"/>
    <property type="project" value="InterPro"/>
</dbReference>
<dbReference type="EMBL" id="NAAD01000001">
    <property type="protein sequence ID" value="ORJ63302.1"/>
    <property type="molecule type" value="Genomic_DNA"/>
</dbReference>
<evidence type="ECO:0000256" key="6">
    <source>
        <dbReference type="SAM" id="MobiDB-lite"/>
    </source>
</evidence>
<dbReference type="GO" id="GO:0006298">
    <property type="term" value="P:mismatch repair"/>
    <property type="evidence" value="ECO:0007669"/>
    <property type="project" value="UniProtKB-UniRule"/>
</dbReference>
<dbReference type="Pfam" id="PF01119">
    <property type="entry name" value="DNA_mis_repair"/>
    <property type="match status" value="1"/>
</dbReference>
<reference evidence="9 10" key="1">
    <citation type="submission" date="2017-03" db="EMBL/GenBank/DDBJ databases">
        <title>Genome sequence of Geothermobacter sp. EPR-M, Deep-Sea Iron Reducer.</title>
        <authorList>
            <person name="Tully B."/>
            <person name="Savalia P."/>
            <person name="Abuyen K."/>
            <person name="Baughan C."/>
            <person name="Romero E."/>
            <person name="Ronkowski C."/>
            <person name="Torres B."/>
            <person name="Tremblay J."/>
            <person name="Trujillo A."/>
            <person name="Tyler M."/>
            <person name="Perez-Rodriguez I."/>
            <person name="Amend J."/>
        </authorList>
    </citation>
    <scope>NUCLEOTIDE SEQUENCE [LARGE SCALE GENOMIC DNA]</scope>
    <source>
        <strain evidence="9 10">EPR-M</strain>
    </source>
</reference>
<evidence type="ECO:0000256" key="1">
    <source>
        <dbReference type="ARBA" id="ARBA00006082"/>
    </source>
</evidence>
<evidence type="ECO:0000256" key="2">
    <source>
        <dbReference type="ARBA" id="ARBA00021975"/>
    </source>
</evidence>
<dbReference type="PANTHER" id="PTHR10073">
    <property type="entry name" value="DNA MISMATCH REPAIR PROTEIN MLH, PMS, MUTL"/>
    <property type="match status" value="1"/>
</dbReference>
<dbReference type="InterPro" id="IPR036890">
    <property type="entry name" value="HATPase_C_sf"/>
</dbReference>
<dbReference type="Gene3D" id="3.30.1370.100">
    <property type="entry name" value="MutL, C-terminal domain, regulatory subdomain"/>
    <property type="match status" value="1"/>
</dbReference>
<dbReference type="SMART" id="SM00853">
    <property type="entry name" value="MutL_C"/>
    <property type="match status" value="1"/>
</dbReference>